<dbReference type="Proteomes" id="UP001278571">
    <property type="component" value="Unassembled WGS sequence"/>
</dbReference>
<proteinExistence type="predicted"/>
<reference evidence="3 4" key="1">
    <citation type="submission" date="2023-10" db="EMBL/GenBank/DDBJ databases">
        <authorList>
            <person name="Wang X.X."/>
        </authorList>
    </citation>
    <scope>NUCLEOTIDE SEQUENCE [LARGE SCALE GENOMIC DNA]</scope>
    <source>
        <strain evidence="3 4">NBRC 12816</strain>
    </source>
</reference>
<organism evidence="3 4">
    <name type="scientific">Streptomyces roseolus</name>
    <dbReference type="NCBI Taxonomy" id="67358"/>
    <lineage>
        <taxon>Bacteria</taxon>
        <taxon>Bacillati</taxon>
        <taxon>Actinomycetota</taxon>
        <taxon>Actinomycetes</taxon>
        <taxon>Kitasatosporales</taxon>
        <taxon>Streptomycetaceae</taxon>
        <taxon>Streptomyces</taxon>
    </lineage>
</organism>
<dbReference type="SUPFAM" id="SSF53098">
    <property type="entry name" value="Ribonuclease H-like"/>
    <property type="match status" value="1"/>
</dbReference>
<evidence type="ECO:0000256" key="1">
    <source>
        <dbReference type="SAM" id="MobiDB-lite"/>
    </source>
</evidence>
<evidence type="ECO:0000313" key="3">
    <source>
        <dbReference type="EMBL" id="MDX2290667.1"/>
    </source>
</evidence>
<keyword evidence="4" id="KW-1185">Reference proteome</keyword>
<dbReference type="InterPro" id="IPR012337">
    <property type="entry name" value="RNaseH-like_sf"/>
</dbReference>
<accession>A0ABU4JYW3</accession>
<sequence length="365" mass="39913">MSAVHRELVAEAAAAGDPGAVPSLRTLQRAVRRDLSVGERAGLKGGEAARRRYDVYGKRPPTHRNACWEGDHKRIPVRVALDGAAVCPWVTWFIDVASKVIVGVAVTPHQPARDAVLAALRSGISQAAPYGPFGGLPGRVRVDRGKDFLSGAVARALGGFAVPVHDLPAYKPYRKGTVEALNSAVEQMLLVSLPGYTRRARPAQAYRPDPVEDLLSYPDFVKVLLDWVAWWNTEHHPAGVLDGMTPREAWEADPTPIEDVPEEQLAFFAMEDDGRVRKITTNGVAWRRRAYIADWMAGNVGTRYGCAICRISTEGSRSSPPTGLFGTWAAPTLPRRRHQRSAAPCPRSVRARPALSKPTSKQRRS</sequence>
<gene>
    <name evidence="3" type="ORF">R2363_00460</name>
</gene>
<feature type="domain" description="Integrase catalytic" evidence="2">
    <location>
        <begin position="56"/>
        <end position="254"/>
    </location>
</feature>
<protein>
    <submittedName>
        <fullName evidence="3">Transposase family protein</fullName>
    </submittedName>
</protein>
<evidence type="ECO:0000313" key="4">
    <source>
        <dbReference type="Proteomes" id="UP001278571"/>
    </source>
</evidence>
<dbReference type="EMBL" id="JAWJZF010000089">
    <property type="protein sequence ID" value="MDX2290667.1"/>
    <property type="molecule type" value="Genomic_DNA"/>
</dbReference>
<feature type="region of interest" description="Disordered" evidence="1">
    <location>
        <begin position="329"/>
        <end position="365"/>
    </location>
</feature>
<dbReference type="PROSITE" id="PS50994">
    <property type="entry name" value="INTEGRASE"/>
    <property type="match status" value="1"/>
</dbReference>
<dbReference type="Gene3D" id="3.30.420.10">
    <property type="entry name" value="Ribonuclease H-like superfamily/Ribonuclease H"/>
    <property type="match status" value="1"/>
</dbReference>
<comment type="caution">
    <text evidence="3">The sequence shown here is derived from an EMBL/GenBank/DDBJ whole genome shotgun (WGS) entry which is preliminary data.</text>
</comment>
<name>A0ABU4JYW3_9ACTN</name>
<dbReference type="InterPro" id="IPR001584">
    <property type="entry name" value="Integrase_cat-core"/>
</dbReference>
<evidence type="ECO:0000259" key="2">
    <source>
        <dbReference type="PROSITE" id="PS50994"/>
    </source>
</evidence>
<dbReference type="InterPro" id="IPR036397">
    <property type="entry name" value="RNaseH_sf"/>
</dbReference>